<proteinExistence type="predicted"/>
<organism evidence="1 2">
    <name type="scientific">Smallanthus sonchifolius</name>
    <dbReference type="NCBI Taxonomy" id="185202"/>
    <lineage>
        <taxon>Eukaryota</taxon>
        <taxon>Viridiplantae</taxon>
        <taxon>Streptophyta</taxon>
        <taxon>Embryophyta</taxon>
        <taxon>Tracheophyta</taxon>
        <taxon>Spermatophyta</taxon>
        <taxon>Magnoliopsida</taxon>
        <taxon>eudicotyledons</taxon>
        <taxon>Gunneridae</taxon>
        <taxon>Pentapetalae</taxon>
        <taxon>asterids</taxon>
        <taxon>campanulids</taxon>
        <taxon>Asterales</taxon>
        <taxon>Asteraceae</taxon>
        <taxon>Asteroideae</taxon>
        <taxon>Heliantheae alliance</taxon>
        <taxon>Millerieae</taxon>
        <taxon>Smallanthus</taxon>
    </lineage>
</organism>
<dbReference type="EMBL" id="CM042018">
    <property type="protein sequence ID" value="KAI3826035.1"/>
    <property type="molecule type" value="Genomic_DNA"/>
</dbReference>
<gene>
    <name evidence="1" type="ORF">L1987_00077</name>
</gene>
<reference evidence="2" key="1">
    <citation type="journal article" date="2022" name="Mol. Ecol. Resour.">
        <title>The genomes of chicory, endive, great burdock and yacon provide insights into Asteraceae palaeo-polyploidization history and plant inulin production.</title>
        <authorList>
            <person name="Fan W."/>
            <person name="Wang S."/>
            <person name="Wang H."/>
            <person name="Wang A."/>
            <person name="Jiang F."/>
            <person name="Liu H."/>
            <person name="Zhao H."/>
            <person name="Xu D."/>
            <person name="Zhang Y."/>
        </authorList>
    </citation>
    <scope>NUCLEOTIDE SEQUENCE [LARGE SCALE GENOMIC DNA]</scope>
    <source>
        <strain evidence="2">cv. Yunnan</strain>
    </source>
</reference>
<keyword evidence="2" id="KW-1185">Reference proteome</keyword>
<protein>
    <submittedName>
        <fullName evidence="1">Uncharacterized protein</fullName>
    </submittedName>
</protein>
<name>A0ACB9K154_9ASTR</name>
<sequence length="176" mass="18943">MSKEVEDSELANVAAVSAGNKPEVGYMIAEAMKKVGRQVVPYEIRVLETVVSTPGVFEVLRQLVQDFPTTTLGVGTNAKNVGAKFIMSPAVVKGILDQYSDDLLYIPGVMTPTEILSSYNAGAKIVKVYPVSAIGGVRNIATLKKHFPHIPIVASQRITIGRKTSTLADFMEACVF</sequence>
<dbReference type="Proteomes" id="UP001056120">
    <property type="component" value="Linkage Group LG01"/>
</dbReference>
<accession>A0ACB9K154</accession>
<evidence type="ECO:0000313" key="2">
    <source>
        <dbReference type="Proteomes" id="UP001056120"/>
    </source>
</evidence>
<reference evidence="1 2" key="2">
    <citation type="journal article" date="2022" name="Mol. Ecol. Resour.">
        <title>The genomes of chicory, endive, great burdock and yacon provide insights into Asteraceae paleo-polyploidization history and plant inulin production.</title>
        <authorList>
            <person name="Fan W."/>
            <person name="Wang S."/>
            <person name="Wang H."/>
            <person name="Wang A."/>
            <person name="Jiang F."/>
            <person name="Liu H."/>
            <person name="Zhao H."/>
            <person name="Xu D."/>
            <person name="Zhang Y."/>
        </authorList>
    </citation>
    <scope>NUCLEOTIDE SEQUENCE [LARGE SCALE GENOMIC DNA]</scope>
    <source>
        <strain evidence="2">cv. Yunnan</strain>
        <tissue evidence="1">Leaves</tissue>
    </source>
</reference>
<comment type="caution">
    <text evidence="1">The sequence shown here is derived from an EMBL/GenBank/DDBJ whole genome shotgun (WGS) entry which is preliminary data.</text>
</comment>
<evidence type="ECO:0000313" key="1">
    <source>
        <dbReference type="EMBL" id="KAI3826035.1"/>
    </source>
</evidence>